<evidence type="ECO:0000313" key="2">
    <source>
        <dbReference type="Proteomes" id="UP001596043"/>
    </source>
</evidence>
<gene>
    <name evidence="1" type="ORF">ACFO3O_13810</name>
</gene>
<protein>
    <submittedName>
        <fullName evidence="1">Uncharacterized protein</fullName>
    </submittedName>
</protein>
<proteinExistence type="predicted"/>
<keyword evidence="2" id="KW-1185">Reference proteome</keyword>
<accession>A0ABV9HYS9</accession>
<dbReference type="EMBL" id="JBHSFV010000008">
    <property type="protein sequence ID" value="MFC4634992.1"/>
    <property type="molecule type" value="Genomic_DNA"/>
</dbReference>
<organism evidence="1 2">
    <name type="scientific">Dokdonia ponticola</name>
    <dbReference type="NCBI Taxonomy" id="2041041"/>
    <lineage>
        <taxon>Bacteria</taxon>
        <taxon>Pseudomonadati</taxon>
        <taxon>Bacteroidota</taxon>
        <taxon>Flavobacteriia</taxon>
        <taxon>Flavobacteriales</taxon>
        <taxon>Flavobacteriaceae</taxon>
        <taxon>Dokdonia</taxon>
    </lineage>
</organism>
<dbReference type="Proteomes" id="UP001596043">
    <property type="component" value="Unassembled WGS sequence"/>
</dbReference>
<evidence type="ECO:0000313" key="1">
    <source>
        <dbReference type="EMBL" id="MFC4634992.1"/>
    </source>
</evidence>
<sequence length="60" mass="6715">MKTISKKNTLSLEKFQIAKLNNLRSIKGGIANNNEEETQEEDTTTIWTTTMTKIDPSISG</sequence>
<reference evidence="2" key="1">
    <citation type="journal article" date="2019" name="Int. J. Syst. Evol. Microbiol.">
        <title>The Global Catalogue of Microorganisms (GCM) 10K type strain sequencing project: providing services to taxonomists for standard genome sequencing and annotation.</title>
        <authorList>
            <consortium name="The Broad Institute Genomics Platform"/>
            <consortium name="The Broad Institute Genome Sequencing Center for Infectious Disease"/>
            <person name="Wu L."/>
            <person name="Ma J."/>
        </authorList>
    </citation>
    <scope>NUCLEOTIDE SEQUENCE [LARGE SCALE GENOMIC DNA]</scope>
    <source>
        <strain evidence="2">YJ-61-S</strain>
    </source>
</reference>
<dbReference type="RefSeq" id="WP_379979781.1">
    <property type="nucleotide sequence ID" value="NZ_JBHSFV010000008.1"/>
</dbReference>
<name>A0ABV9HYS9_9FLAO</name>
<comment type="caution">
    <text evidence="1">The sequence shown here is derived from an EMBL/GenBank/DDBJ whole genome shotgun (WGS) entry which is preliminary data.</text>
</comment>